<feature type="domain" description="CSC1/OSCA1-like 7TM region" evidence="9">
    <location>
        <begin position="400"/>
        <end position="682"/>
    </location>
</feature>
<dbReference type="EMBL" id="ML119170">
    <property type="protein sequence ID" value="RPB08008.1"/>
    <property type="molecule type" value="Genomic_DNA"/>
</dbReference>
<protein>
    <submittedName>
        <fullName evidence="12">DUF221-domain-containing protein</fullName>
    </submittedName>
</protein>
<dbReference type="InterPro" id="IPR027815">
    <property type="entry name" value="CSC1/OSCA1-like_cyt"/>
</dbReference>
<evidence type="ECO:0000313" key="12">
    <source>
        <dbReference type="EMBL" id="RPB08008.1"/>
    </source>
</evidence>
<name>A0A3N4KEV3_9PEZI</name>
<dbReference type="Proteomes" id="UP000277580">
    <property type="component" value="Unassembled WGS sequence"/>
</dbReference>
<feature type="transmembrane region" description="Helical" evidence="8">
    <location>
        <begin position="495"/>
        <end position="517"/>
    </location>
</feature>
<feature type="transmembrane region" description="Helical" evidence="8">
    <location>
        <begin position="401"/>
        <end position="426"/>
    </location>
</feature>
<feature type="region of interest" description="Disordered" evidence="7">
    <location>
        <begin position="839"/>
        <end position="978"/>
    </location>
</feature>
<accession>A0A3N4KEV3</accession>
<keyword evidence="13" id="KW-1185">Reference proteome</keyword>
<feature type="transmembrane region" description="Helical" evidence="8">
    <location>
        <begin position="177"/>
        <end position="196"/>
    </location>
</feature>
<dbReference type="OrthoDB" id="2150324at2759"/>
<dbReference type="InterPro" id="IPR032880">
    <property type="entry name" value="CSC1/OSCA1-like_N"/>
</dbReference>
<dbReference type="GO" id="GO:0005886">
    <property type="term" value="C:plasma membrane"/>
    <property type="evidence" value="ECO:0007669"/>
    <property type="project" value="TreeGrafter"/>
</dbReference>
<feature type="transmembrane region" description="Helical" evidence="8">
    <location>
        <begin position="537"/>
        <end position="556"/>
    </location>
</feature>
<feature type="compositionally biased region" description="Basic and acidic residues" evidence="7">
    <location>
        <begin position="967"/>
        <end position="978"/>
    </location>
</feature>
<dbReference type="Pfam" id="PF13967">
    <property type="entry name" value="RSN1_TM"/>
    <property type="match status" value="1"/>
</dbReference>
<proteinExistence type="inferred from homology"/>
<feature type="transmembrane region" description="Helical" evidence="8">
    <location>
        <begin position="610"/>
        <end position="637"/>
    </location>
</feature>
<evidence type="ECO:0000256" key="6">
    <source>
        <dbReference type="ARBA" id="ARBA00023136"/>
    </source>
</evidence>
<comment type="subcellular location">
    <subcellularLocation>
        <location evidence="1">Membrane</location>
        <topology evidence="1">Multi-pass membrane protein</topology>
    </subcellularLocation>
</comment>
<keyword evidence="4 8" id="KW-0812">Transmembrane</keyword>
<feature type="transmembrane region" description="Helical" evidence="8">
    <location>
        <begin position="446"/>
        <end position="468"/>
    </location>
</feature>
<dbReference type="Pfam" id="PF14703">
    <property type="entry name" value="PHM7_cyt"/>
    <property type="match status" value="1"/>
</dbReference>
<dbReference type="AlphaFoldDB" id="A0A3N4KEV3"/>
<feature type="domain" description="CSC1/OSCA1-like cytosolic" evidence="11">
    <location>
        <begin position="221"/>
        <end position="388"/>
    </location>
</feature>
<keyword evidence="6 8" id="KW-0472">Membrane</keyword>
<feature type="transmembrane region" description="Helical" evidence="8">
    <location>
        <begin position="663"/>
        <end position="684"/>
    </location>
</feature>
<gene>
    <name evidence="12" type="ORF">P167DRAFT_369232</name>
</gene>
<feature type="transmembrane region" description="Helical" evidence="8">
    <location>
        <begin position="40"/>
        <end position="62"/>
    </location>
</feature>
<dbReference type="GO" id="GO:0005227">
    <property type="term" value="F:calcium-activated cation channel activity"/>
    <property type="evidence" value="ECO:0007669"/>
    <property type="project" value="InterPro"/>
</dbReference>
<sequence>MGTCLVDGVNHLFRREMDQKLSLFLNMVQSPFRQEFSTDAFFASLGSSLGISAAILLAWCLVRPYNSVVYAPKLRNADEKHAPPRIEKGYLAWLTPLLKCHEADLLPKLGLDAIVFLRFLRMCRNIFFVLAILGCAVMIPVNVSCNLKNSWTDVNGTSSSRKWFVLMSPNYTWGNCMWAHVIVAWVFNFIIMYFLYTNYAAITTMRKNFFETPEYQASLHSRTLMITDIPSSYRSDDGLGKIIGTLSVPHHGDERCAIGRNVKDLPGLIDEHGKAVRKLEGFLAKYLKNPDNLPARRPVCKPHKNDKSVPQDSDVDAIEYLGQRIKDLEKHIYAIRDTIDKRDALQYGFVSFPTISRAHIAAKASRGKHPKGTTIKLAPRPNDIIWDNLTRSKSARRGNKMIGNFLFVMLSILFVIPNALIAVFLSNLHNIAAIWFEFSVYLNQHYKAFAIVQGFLAPTITSIIYLLLPIVMRRISAWQGDVTKASRERHVTSKLYFFFVVNNLILFTLFGTLWTTIQTLVTISDTAGLTWDAVKSIGIATKIAIAMFDVSTFWITYLLQRNLGAILDIAQLVSLVSKSLYRRFASPTPRQMIEWTAPPTFEYATYYNYFLFYATIGLVFSTIQPIVLPIAFIYFLVDSFLKKYCLMYIFVTKIESDGSFWRLLFNRFLFATGFFNIVVALVVWVRYTSQAAFCVLPLIAFLIGFKFYCRRVFDVQIRYHTKGTDRESMISAGKFTRKDKLDKRYGHPALWRPLITPMVDAKAKHVLSQVYYGRINSEQHKSTYGDVGLSLMQPGQAGRRQQDPLAHQFEMVDEADMDFQNFKHRAEFASEHGGSNAYGPNFDAYSDAGTFTPPPGFQSPASSRPGTPTGRPNPSPLSLSMIGSDYQQVPNPAPPSFRAQKRSESPYLGDRVSMMSPDGGESAVDWSIHDGRSETGSVTHLLKDQGHHHYVPGSSSRRGPQYPQQPYDHEEYRGAPRR</sequence>
<evidence type="ECO:0000259" key="10">
    <source>
        <dbReference type="Pfam" id="PF13967"/>
    </source>
</evidence>
<dbReference type="InterPro" id="IPR003864">
    <property type="entry name" value="CSC1/OSCA1-like_7TM"/>
</dbReference>
<evidence type="ECO:0000256" key="2">
    <source>
        <dbReference type="ARBA" id="ARBA00007779"/>
    </source>
</evidence>
<evidence type="ECO:0000256" key="5">
    <source>
        <dbReference type="ARBA" id="ARBA00022989"/>
    </source>
</evidence>
<reference evidence="12 13" key="1">
    <citation type="journal article" date="2018" name="Nat. Ecol. Evol.">
        <title>Pezizomycetes genomes reveal the molecular basis of ectomycorrhizal truffle lifestyle.</title>
        <authorList>
            <person name="Murat C."/>
            <person name="Payen T."/>
            <person name="Noel B."/>
            <person name="Kuo A."/>
            <person name="Morin E."/>
            <person name="Chen J."/>
            <person name="Kohler A."/>
            <person name="Krizsan K."/>
            <person name="Balestrini R."/>
            <person name="Da Silva C."/>
            <person name="Montanini B."/>
            <person name="Hainaut M."/>
            <person name="Levati E."/>
            <person name="Barry K.W."/>
            <person name="Belfiori B."/>
            <person name="Cichocki N."/>
            <person name="Clum A."/>
            <person name="Dockter R.B."/>
            <person name="Fauchery L."/>
            <person name="Guy J."/>
            <person name="Iotti M."/>
            <person name="Le Tacon F."/>
            <person name="Lindquist E.A."/>
            <person name="Lipzen A."/>
            <person name="Malagnac F."/>
            <person name="Mello A."/>
            <person name="Molinier V."/>
            <person name="Miyauchi S."/>
            <person name="Poulain J."/>
            <person name="Riccioni C."/>
            <person name="Rubini A."/>
            <person name="Sitrit Y."/>
            <person name="Splivallo R."/>
            <person name="Traeger S."/>
            <person name="Wang M."/>
            <person name="Zifcakova L."/>
            <person name="Wipf D."/>
            <person name="Zambonelli A."/>
            <person name="Paolocci F."/>
            <person name="Nowrousian M."/>
            <person name="Ottonello S."/>
            <person name="Baldrian P."/>
            <person name="Spatafora J.W."/>
            <person name="Henrissat B."/>
            <person name="Nagy L.G."/>
            <person name="Aury J.M."/>
            <person name="Wincker P."/>
            <person name="Grigoriev I.V."/>
            <person name="Bonfante P."/>
            <person name="Martin F.M."/>
        </authorList>
    </citation>
    <scope>NUCLEOTIDE SEQUENCE [LARGE SCALE GENOMIC DNA]</scope>
    <source>
        <strain evidence="12 13">CCBAS932</strain>
    </source>
</reference>
<keyword evidence="5 8" id="KW-1133">Transmembrane helix</keyword>
<dbReference type="STRING" id="1392247.A0A3N4KEV3"/>
<dbReference type="PANTHER" id="PTHR13018">
    <property type="entry name" value="PROBABLE MEMBRANE PROTEIN DUF221-RELATED"/>
    <property type="match status" value="1"/>
</dbReference>
<dbReference type="InterPro" id="IPR045122">
    <property type="entry name" value="Csc1-like"/>
</dbReference>
<evidence type="ECO:0000256" key="3">
    <source>
        <dbReference type="ARBA" id="ARBA00022448"/>
    </source>
</evidence>
<feature type="transmembrane region" description="Helical" evidence="8">
    <location>
        <begin position="126"/>
        <end position="143"/>
    </location>
</feature>
<evidence type="ECO:0000259" key="11">
    <source>
        <dbReference type="Pfam" id="PF14703"/>
    </source>
</evidence>
<evidence type="ECO:0000256" key="7">
    <source>
        <dbReference type="SAM" id="MobiDB-lite"/>
    </source>
</evidence>
<comment type="similarity">
    <text evidence="2">Belongs to the CSC1 (TC 1.A.17) family.</text>
</comment>
<evidence type="ECO:0000259" key="9">
    <source>
        <dbReference type="Pfam" id="PF02714"/>
    </source>
</evidence>
<feature type="compositionally biased region" description="Polar residues" evidence="7">
    <location>
        <begin position="859"/>
        <end position="878"/>
    </location>
</feature>
<evidence type="ECO:0000313" key="13">
    <source>
        <dbReference type="Proteomes" id="UP000277580"/>
    </source>
</evidence>
<dbReference type="Pfam" id="PF02714">
    <property type="entry name" value="RSN1_7TM"/>
    <property type="match status" value="1"/>
</dbReference>
<dbReference type="PANTHER" id="PTHR13018:SF149">
    <property type="entry name" value="DOMAIN PROTEIN, PUTATIVE (AFU_ORTHOLOGUE AFUA_3G11660)-RELATED"/>
    <property type="match status" value="1"/>
</dbReference>
<feature type="domain" description="CSC1/OSCA1-like N-terminal transmembrane" evidence="10">
    <location>
        <begin position="40"/>
        <end position="197"/>
    </location>
</feature>
<dbReference type="InParanoid" id="A0A3N4KEV3"/>
<keyword evidence="3" id="KW-0813">Transport</keyword>
<feature type="transmembrane region" description="Helical" evidence="8">
    <location>
        <begin position="690"/>
        <end position="709"/>
    </location>
</feature>
<organism evidence="12 13">
    <name type="scientific">Morchella conica CCBAS932</name>
    <dbReference type="NCBI Taxonomy" id="1392247"/>
    <lineage>
        <taxon>Eukaryota</taxon>
        <taxon>Fungi</taxon>
        <taxon>Dikarya</taxon>
        <taxon>Ascomycota</taxon>
        <taxon>Pezizomycotina</taxon>
        <taxon>Pezizomycetes</taxon>
        <taxon>Pezizales</taxon>
        <taxon>Morchellaceae</taxon>
        <taxon>Morchella</taxon>
    </lineage>
</organism>
<feature type="compositionally biased region" description="Polar residues" evidence="7">
    <location>
        <begin position="953"/>
        <end position="964"/>
    </location>
</feature>
<evidence type="ECO:0000256" key="1">
    <source>
        <dbReference type="ARBA" id="ARBA00004141"/>
    </source>
</evidence>
<evidence type="ECO:0000256" key="8">
    <source>
        <dbReference type="SAM" id="Phobius"/>
    </source>
</evidence>
<evidence type="ECO:0000256" key="4">
    <source>
        <dbReference type="ARBA" id="ARBA00022692"/>
    </source>
</evidence>